<evidence type="ECO:0000313" key="3">
    <source>
        <dbReference type="Proteomes" id="UP000466039"/>
    </source>
</evidence>
<organism evidence="2 3">
    <name type="scientific">Mycolicibacterium monacense</name>
    <name type="common">Mycobacterium monacense</name>
    <dbReference type="NCBI Taxonomy" id="85693"/>
    <lineage>
        <taxon>Bacteria</taxon>
        <taxon>Bacillati</taxon>
        <taxon>Actinomycetota</taxon>
        <taxon>Actinomycetes</taxon>
        <taxon>Mycobacteriales</taxon>
        <taxon>Mycobacteriaceae</taxon>
        <taxon>Mycolicibacterium</taxon>
    </lineage>
</organism>
<dbReference type="AlphaFoldDB" id="A0AAD1IXS7"/>
<name>A0AAD1IXS7_MYCMB</name>
<feature type="region of interest" description="Disordered" evidence="1">
    <location>
        <begin position="1"/>
        <end position="42"/>
    </location>
</feature>
<keyword evidence="3" id="KW-1185">Reference proteome</keyword>
<gene>
    <name evidence="2" type="ORF">MMON_41920</name>
</gene>
<feature type="compositionally biased region" description="Basic and acidic residues" evidence="1">
    <location>
        <begin position="1"/>
        <end position="18"/>
    </location>
</feature>
<accession>A0AAD1IXS7</accession>
<dbReference type="EMBL" id="AP022617">
    <property type="protein sequence ID" value="BBZ62891.1"/>
    <property type="molecule type" value="Genomic_DNA"/>
</dbReference>
<feature type="region of interest" description="Disordered" evidence="1">
    <location>
        <begin position="58"/>
        <end position="79"/>
    </location>
</feature>
<feature type="compositionally biased region" description="Basic and acidic residues" evidence="1">
    <location>
        <begin position="26"/>
        <end position="35"/>
    </location>
</feature>
<protein>
    <submittedName>
        <fullName evidence="2">Uncharacterized protein</fullName>
    </submittedName>
</protein>
<proteinExistence type="predicted"/>
<evidence type="ECO:0000313" key="2">
    <source>
        <dbReference type="EMBL" id="BBZ62891.1"/>
    </source>
</evidence>
<reference evidence="2 3" key="1">
    <citation type="journal article" date="2019" name="Emerg. Microbes Infect.">
        <title>Comprehensive subspecies identification of 175 nontuberculous mycobacteria species based on 7547 genomic profiles.</title>
        <authorList>
            <person name="Matsumoto Y."/>
            <person name="Kinjo T."/>
            <person name="Motooka D."/>
            <person name="Nabeya D."/>
            <person name="Jung N."/>
            <person name="Uechi K."/>
            <person name="Horii T."/>
            <person name="Iida T."/>
            <person name="Fujita J."/>
            <person name="Nakamura S."/>
        </authorList>
    </citation>
    <scope>NUCLEOTIDE SEQUENCE [LARGE SCALE GENOMIC DNA]</scope>
    <source>
        <strain evidence="2 3">JCM 15658</strain>
    </source>
</reference>
<dbReference type="Proteomes" id="UP000466039">
    <property type="component" value="Chromosome"/>
</dbReference>
<sequence length="79" mass="8448">MPGVREQGDRVDPQRGDQFEDEERGEDGGGDEHPADTGVGPVLMIVTGAHASNLCVKSHISQEAPPPAHYSQADQKRVS</sequence>
<evidence type="ECO:0000256" key="1">
    <source>
        <dbReference type="SAM" id="MobiDB-lite"/>
    </source>
</evidence>